<dbReference type="AlphaFoldDB" id="K0Z7U4"/>
<name>K0Z7U4_9ACTO</name>
<gene>
    <name evidence="1" type="ORF">HMPREF9241_00170</name>
</gene>
<dbReference type="HOGENOM" id="CLU_134406_1_0_11"/>
<dbReference type="eggNOG" id="ENOG502ZSTQ">
    <property type="taxonomic scope" value="Bacteria"/>
</dbReference>
<reference evidence="1 2" key="1">
    <citation type="submission" date="2012-07" db="EMBL/GenBank/DDBJ databases">
        <title>The Genome Sequence of Actinomyces turicensis ACS-279-V-COL4.</title>
        <authorList>
            <consortium name="The Broad Institute Genome Sequencing Platform"/>
            <person name="Earl A."/>
            <person name="Ward D."/>
            <person name="Feldgarden M."/>
            <person name="Gevers D."/>
            <person name="Saerens B."/>
            <person name="Vaneechoutte M."/>
            <person name="Walker B."/>
            <person name="Young S.K."/>
            <person name="Zeng Q."/>
            <person name="Gargeya S."/>
            <person name="Fitzgerald M."/>
            <person name="Haas B."/>
            <person name="Abouelleil A."/>
            <person name="Alvarado L."/>
            <person name="Arachchi H.M."/>
            <person name="Berlin A."/>
            <person name="Chapman S.B."/>
            <person name="Goldberg J."/>
            <person name="Griggs A."/>
            <person name="Gujja S."/>
            <person name="Hansen M."/>
            <person name="Howarth C."/>
            <person name="Imamovic A."/>
            <person name="Larimer J."/>
            <person name="McCowen C."/>
            <person name="Montmayeur A."/>
            <person name="Murphy C."/>
            <person name="Neiman D."/>
            <person name="Pearson M."/>
            <person name="Priest M."/>
            <person name="Roberts A."/>
            <person name="Saif S."/>
            <person name="Shea T."/>
            <person name="Sisk P."/>
            <person name="Sykes S."/>
            <person name="Wortman J."/>
            <person name="Nusbaum C."/>
            <person name="Birren B."/>
        </authorList>
    </citation>
    <scope>NUCLEOTIDE SEQUENCE [LARGE SCALE GENOMIC DNA]</scope>
    <source>
        <strain evidence="1 2">ACS-279-V-Col4</strain>
    </source>
</reference>
<accession>K0Z7U4</accession>
<dbReference type="Pfam" id="PF20288">
    <property type="entry name" value="MC2"/>
    <property type="match status" value="1"/>
</dbReference>
<dbReference type="EMBL" id="AGWQ01000002">
    <property type="protein sequence ID" value="EJZ88309.1"/>
    <property type="molecule type" value="Genomic_DNA"/>
</dbReference>
<dbReference type="Proteomes" id="UP000003994">
    <property type="component" value="Unassembled WGS sequence"/>
</dbReference>
<dbReference type="STRING" id="883077.HMPREF9241_00170"/>
<organism evidence="1 2">
    <name type="scientific">Schaalia turicensis ACS-279-V-Col4</name>
    <dbReference type="NCBI Taxonomy" id="883077"/>
    <lineage>
        <taxon>Bacteria</taxon>
        <taxon>Bacillati</taxon>
        <taxon>Actinomycetota</taxon>
        <taxon>Actinomycetes</taxon>
        <taxon>Actinomycetales</taxon>
        <taxon>Actinomycetaceae</taxon>
        <taxon>Schaalia</taxon>
    </lineage>
</organism>
<sequence length="143" mass="15641">MVIMSSTIFNSQFENCMRLLVALDKLETAVTATELADADFAATYARHFGLGRTDLHGSTAFVNAIYTQRRSKAHEAIQLLVAHGYAYADHAGDVPRFTISESGAHLVSHVSSSYAQHYQRYVAAALAALRNDTLHLIGVKEEA</sequence>
<dbReference type="InterPro" id="IPR046904">
    <property type="entry name" value="ABC-3C_MC2"/>
</dbReference>
<keyword evidence="2" id="KW-1185">Reference proteome</keyword>
<evidence type="ECO:0000313" key="1">
    <source>
        <dbReference type="EMBL" id="EJZ88309.1"/>
    </source>
</evidence>
<proteinExistence type="predicted"/>
<dbReference type="PATRIC" id="fig|883077.3.peg.163"/>
<protein>
    <submittedName>
        <fullName evidence="1">Uncharacterized protein</fullName>
    </submittedName>
</protein>
<evidence type="ECO:0000313" key="2">
    <source>
        <dbReference type="Proteomes" id="UP000003994"/>
    </source>
</evidence>
<comment type="caution">
    <text evidence="1">The sequence shown here is derived from an EMBL/GenBank/DDBJ whole genome shotgun (WGS) entry which is preliminary data.</text>
</comment>